<dbReference type="GO" id="GO:0140818">
    <property type="term" value="F:mRNA 5'-triphosphate monophosphatase activity"/>
    <property type="evidence" value="ECO:0007669"/>
    <property type="project" value="UniProtKB-EC"/>
</dbReference>
<dbReference type="GO" id="GO:0006487">
    <property type="term" value="P:protein N-linked glycosylation"/>
    <property type="evidence" value="ECO:0007669"/>
    <property type="project" value="TreeGrafter"/>
</dbReference>
<dbReference type="GO" id="GO:0005789">
    <property type="term" value="C:endoplasmic reticulum membrane"/>
    <property type="evidence" value="ECO:0007669"/>
    <property type="project" value="UniProtKB-SubCell"/>
</dbReference>
<keyword evidence="4" id="KW-0507">mRNA processing</keyword>
<feature type="compositionally biased region" description="Polar residues" evidence="15">
    <location>
        <begin position="170"/>
        <end position="183"/>
    </location>
</feature>
<dbReference type="RefSeq" id="XP_019020311.1">
    <property type="nucleotide sequence ID" value="XM_019163730.1"/>
</dbReference>
<dbReference type="Pfam" id="PF02940">
    <property type="entry name" value="mRNA_triPase"/>
    <property type="match status" value="1"/>
</dbReference>
<keyword evidence="12" id="KW-0472">Membrane</keyword>
<evidence type="ECO:0000256" key="8">
    <source>
        <dbReference type="ARBA" id="ARBA00022801"/>
    </source>
</evidence>
<evidence type="ECO:0000256" key="15">
    <source>
        <dbReference type="SAM" id="MobiDB-lite"/>
    </source>
</evidence>
<feature type="compositionally biased region" description="Basic and acidic residues" evidence="15">
    <location>
        <begin position="123"/>
        <end position="136"/>
    </location>
</feature>
<dbReference type="InterPro" id="IPR004206">
    <property type="entry name" value="mRNA_triPase_Cet1"/>
</dbReference>
<evidence type="ECO:0000256" key="11">
    <source>
        <dbReference type="ARBA" id="ARBA00022989"/>
    </source>
</evidence>
<feature type="compositionally biased region" description="Polar residues" evidence="15">
    <location>
        <begin position="73"/>
        <end position="86"/>
    </location>
</feature>
<keyword evidence="9" id="KW-0256">Endoplasmic reticulum</keyword>
<keyword evidence="6" id="KW-0808">Transferase</keyword>
<evidence type="ECO:0000256" key="3">
    <source>
        <dbReference type="ARBA" id="ARBA00006739"/>
    </source>
</evidence>
<evidence type="ECO:0000256" key="10">
    <source>
        <dbReference type="ARBA" id="ARBA00022968"/>
    </source>
</evidence>
<evidence type="ECO:0000256" key="9">
    <source>
        <dbReference type="ARBA" id="ARBA00022824"/>
    </source>
</evidence>
<dbReference type="Proteomes" id="UP000094455">
    <property type="component" value="Unassembled WGS sequence"/>
</dbReference>
<dbReference type="PANTHER" id="PTHR10859:SF91">
    <property type="entry name" value="DOLICHYL-PHOSPHATE BETA-GLUCOSYLTRANSFERASE"/>
    <property type="match status" value="1"/>
</dbReference>
<dbReference type="Gene3D" id="3.90.550.10">
    <property type="entry name" value="Spore Coat Polysaccharide Biosynthesis Protein SpsA, Chain A"/>
    <property type="match status" value="1"/>
</dbReference>
<evidence type="ECO:0000256" key="6">
    <source>
        <dbReference type="ARBA" id="ARBA00022679"/>
    </source>
</evidence>
<proteinExistence type="inferred from homology"/>
<dbReference type="InterPro" id="IPR020103">
    <property type="entry name" value="PsdUridine_synth_cat_dom_sf"/>
</dbReference>
<dbReference type="InterPro" id="IPR006145">
    <property type="entry name" value="PsdUridine_synth_RsuA/RluA"/>
</dbReference>
<evidence type="ECO:0000256" key="4">
    <source>
        <dbReference type="ARBA" id="ARBA00022664"/>
    </source>
</evidence>
<comment type="catalytic activity">
    <reaction evidence="13">
        <text>a di-trans,poly-cis-dolichyl phosphate + UDP-alpha-D-glucose = a di-trans,poly-cis-dolichyl beta-D-glucosyl phosphate + UDP</text>
        <dbReference type="Rhea" id="RHEA:15401"/>
        <dbReference type="Rhea" id="RHEA-COMP:19498"/>
        <dbReference type="Rhea" id="RHEA-COMP:19502"/>
        <dbReference type="ChEBI" id="CHEBI:57525"/>
        <dbReference type="ChEBI" id="CHEBI:57683"/>
        <dbReference type="ChEBI" id="CHEBI:58223"/>
        <dbReference type="ChEBI" id="CHEBI:58885"/>
        <dbReference type="EC" id="2.4.1.117"/>
    </reaction>
    <physiologicalReaction direction="left-to-right" evidence="13">
        <dbReference type="Rhea" id="RHEA:15402"/>
    </physiologicalReaction>
</comment>
<keyword evidence="8" id="KW-0378">Hydrolase</keyword>
<feature type="domain" description="Glycosyltransferase 2-like" evidence="16">
    <location>
        <begin position="618"/>
        <end position="738"/>
    </location>
</feature>
<comment type="similarity">
    <text evidence="3">Belongs to the glycosyltransferase 2 family.</text>
</comment>
<dbReference type="PANTHER" id="PTHR10859">
    <property type="entry name" value="GLYCOSYL TRANSFERASE"/>
    <property type="match status" value="1"/>
</dbReference>
<feature type="compositionally biased region" description="Basic and acidic residues" evidence="15">
    <location>
        <begin position="150"/>
        <end position="166"/>
    </location>
</feature>
<comment type="pathway">
    <text evidence="2">Protein modification; protein glycosylation.</text>
</comment>
<dbReference type="GO" id="GO:0009982">
    <property type="term" value="F:pseudouridine synthase activity"/>
    <property type="evidence" value="ECO:0007669"/>
    <property type="project" value="InterPro"/>
</dbReference>
<evidence type="ECO:0000256" key="14">
    <source>
        <dbReference type="ARBA" id="ARBA00047740"/>
    </source>
</evidence>
<dbReference type="GO" id="GO:0004651">
    <property type="term" value="F:polynucleotide 5'-phosphatase activity"/>
    <property type="evidence" value="ECO:0007669"/>
    <property type="project" value="InterPro"/>
</dbReference>
<dbReference type="Pfam" id="PF00535">
    <property type="entry name" value="Glycos_transf_2"/>
    <property type="match status" value="1"/>
</dbReference>
<dbReference type="GeneID" id="30180417"/>
<evidence type="ECO:0000256" key="12">
    <source>
        <dbReference type="ARBA" id="ARBA00023136"/>
    </source>
</evidence>
<feature type="domain" description="mRNA triphosphatase Cet1-like" evidence="18">
    <location>
        <begin position="317"/>
        <end position="548"/>
    </location>
</feature>
<sequence>MDLRNLISRTSDDESSGPNGPQAQLSKRASQPRLSIHSLMNDNDNEKNRANDMDNDKENNVKADTKEEIALPNASQGANKDASNSGPPIPKPTGSTSEHEVPTIEQKPAPFLPSDATGINVDLIEKGEQESMREEPSFQTTNTTEAEEQENFKDDSKHESGDDSARIKSRNSISALTNVSVNETVAHKPPLPDTRLPKQENEVVSGPPSTNDIIGKEDRKAVEEMDSKSQKETPEKSLHEQIQKLEDLKKKEDVEAVADGKPKRYKNKPTWAQDYIPSFNQPASAGSNGYQSFKGDVSLNNISKLSVPSITGSIPRNDFNKLVTEWIWANVEGVKQDYLDIPNVEDYIEIESKVGNIWDKVKDRRIQLPVNTECVVATDYVNQECFFKPGITLENYNDTKSFISKLIQEAAEQQQQGKGDPSNKFIIENSHVVDLIASDSRRGDKPISGRVSLDIKTKRKTNSISKQRISDLYLHFPNTLFDVRMSLSVELPKDLNDAAFEIFKKRVTMEREKERVSYIHQATSTRIDLTKVREKNNRIPKYELELEINTPALLRSMRNVMDDPLYYMDLIYGLIWSFSHKPRAPFTSELSYTTNDDDHKAYKLPRFNSAPKDDIILSVVVPCFNETSRLKIMLQEAISYMEAQHENNKLQKSFEILIVDDGSKDDTSNYAINLAKEFNLPPHTLRVIKFEKNRGKGGAVTHGMQCARGSYIIFADADGASKFSDVSKLLRAIQKLDHNKPLEIPAVAIGSRAHMVNTDAVVKRAFIRNLLMYGLHTLVFIFGIRDIKDTQCGFKLFNKAAAEMIFPNMHTEGWIFDVELLILANRQHIPIEEIAINWHEVDGSKMVLARDSVNMAIDLVVTRMAISQYMKKDIEKVATLFYPLRKLMEGTLKAPSEIPSYRIESGIRHVQPYFQHIKTTVKSRWLNRSVLDVLSTEFRSFSISQYRSRMEKNEISVLHRQKLTKKERKERCKDNLRTDDRIVIRYPEILKYKMADNDIIERLEHIHERSVCATRAQELEVIHEDDEVLVVSKPSGIPIHPVQNYYYNSFVQILQIEGWPGRKEESKDIQLRPCHRLDKLTSGICMFAKSAEAARKIQTKIQDRTVEKTYLARVKGKFPGVVNMGQIDQGEDIKCCDDIVVFDTKKGKNDGVMKKTAMTVFRSLKYNKELDESIVMCWPKTGRTHQIRIHLRNMRHPIVNDPLYGFNRLLCLENIGGDTSNISDEYFQRIEKQAAEKRSEAESGESCHFCEGKLYTQTEKDDLIMYLHAYKYQLDAESGWQYQTKWPEWCNI</sequence>
<dbReference type="InterPro" id="IPR029044">
    <property type="entry name" value="Nucleotide-diphossugar_trans"/>
</dbReference>
<evidence type="ECO:0000313" key="20">
    <source>
        <dbReference type="Proteomes" id="UP000094455"/>
    </source>
</evidence>
<dbReference type="CDD" id="cd04188">
    <property type="entry name" value="DPG_synthase"/>
    <property type="match status" value="1"/>
</dbReference>
<dbReference type="GO" id="GO:0006397">
    <property type="term" value="P:mRNA processing"/>
    <property type="evidence" value="ECO:0007669"/>
    <property type="project" value="UniProtKB-KW"/>
</dbReference>
<evidence type="ECO:0000256" key="1">
    <source>
        <dbReference type="ARBA" id="ARBA00004389"/>
    </source>
</evidence>
<accession>A0A1E3NU44</accession>
<protein>
    <submittedName>
        <fullName evidence="19">Uncharacterized protein</fullName>
    </submittedName>
</protein>
<evidence type="ECO:0000256" key="7">
    <source>
        <dbReference type="ARBA" id="ARBA00022692"/>
    </source>
</evidence>
<comment type="subcellular location">
    <subcellularLocation>
        <location evidence="1">Endoplasmic reticulum membrane</location>
        <topology evidence="1">Single-pass membrane protein</topology>
    </subcellularLocation>
</comment>
<dbReference type="InterPro" id="IPR035518">
    <property type="entry name" value="DPG_synthase"/>
</dbReference>
<evidence type="ECO:0000256" key="5">
    <source>
        <dbReference type="ARBA" id="ARBA00022676"/>
    </source>
</evidence>
<feature type="domain" description="Pseudouridine synthase RsuA/RluA-like" evidence="17">
    <location>
        <begin position="1028"/>
        <end position="1192"/>
    </location>
</feature>
<dbReference type="Pfam" id="PF00849">
    <property type="entry name" value="PseudoU_synth_2"/>
    <property type="match status" value="1"/>
</dbReference>
<dbReference type="SUPFAM" id="SSF55120">
    <property type="entry name" value="Pseudouridine synthase"/>
    <property type="match status" value="1"/>
</dbReference>
<dbReference type="SUPFAM" id="SSF55154">
    <property type="entry name" value="CYTH-like phosphatases"/>
    <property type="match status" value="1"/>
</dbReference>
<dbReference type="GO" id="GO:0003723">
    <property type="term" value="F:RNA binding"/>
    <property type="evidence" value="ECO:0007669"/>
    <property type="project" value="InterPro"/>
</dbReference>
<reference evidence="19 20" key="1">
    <citation type="journal article" date="2016" name="Proc. Natl. Acad. Sci. U.S.A.">
        <title>Comparative genomics of biotechnologically important yeasts.</title>
        <authorList>
            <person name="Riley R."/>
            <person name="Haridas S."/>
            <person name="Wolfe K.H."/>
            <person name="Lopes M.R."/>
            <person name="Hittinger C.T."/>
            <person name="Goeker M."/>
            <person name="Salamov A.A."/>
            <person name="Wisecaver J.H."/>
            <person name="Long T.M."/>
            <person name="Calvey C.H."/>
            <person name="Aerts A.L."/>
            <person name="Barry K.W."/>
            <person name="Choi C."/>
            <person name="Clum A."/>
            <person name="Coughlan A.Y."/>
            <person name="Deshpande S."/>
            <person name="Douglass A.P."/>
            <person name="Hanson S.J."/>
            <person name="Klenk H.-P."/>
            <person name="LaButti K.M."/>
            <person name="Lapidus A."/>
            <person name="Lindquist E.A."/>
            <person name="Lipzen A.M."/>
            <person name="Meier-Kolthoff J.P."/>
            <person name="Ohm R.A."/>
            <person name="Otillar R.P."/>
            <person name="Pangilinan J.L."/>
            <person name="Peng Y."/>
            <person name="Rokas A."/>
            <person name="Rosa C.A."/>
            <person name="Scheuner C."/>
            <person name="Sibirny A.A."/>
            <person name="Slot J.C."/>
            <person name="Stielow J.B."/>
            <person name="Sun H."/>
            <person name="Kurtzman C.P."/>
            <person name="Blackwell M."/>
            <person name="Grigoriev I.V."/>
            <person name="Jeffries T.W."/>
        </authorList>
    </citation>
    <scope>NUCLEOTIDE SEQUENCE [LARGE SCALE GENOMIC DNA]</scope>
    <source>
        <strain evidence="19 20">NRRL Y-2026</strain>
    </source>
</reference>
<keyword evidence="11" id="KW-1133">Transmembrane helix</keyword>
<dbReference type="Gene3D" id="3.20.100.10">
    <property type="entry name" value="mRNA triphosphatase Cet1-like"/>
    <property type="match status" value="1"/>
</dbReference>
<keyword evidence="5" id="KW-0328">Glycosyltransferase</keyword>
<gene>
    <name evidence="19" type="ORF">PICMEDRAFT_70759</name>
</gene>
<name>A0A1E3NU44_9ASCO</name>
<keyword evidence="7" id="KW-0812">Transmembrane</keyword>
<dbReference type="InterPro" id="IPR033469">
    <property type="entry name" value="CYTH-like_dom_sf"/>
</dbReference>
<feature type="compositionally biased region" description="Basic and acidic residues" evidence="15">
    <location>
        <begin position="44"/>
        <end position="69"/>
    </location>
</feature>
<evidence type="ECO:0000259" key="17">
    <source>
        <dbReference type="Pfam" id="PF00849"/>
    </source>
</evidence>
<evidence type="ECO:0000256" key="13">
    <source>
        <dbReference type="ARBA" id="ARBA00045097"/>
    </source>
</evidence>
<dbReference type="EMBL" id="KV454001">
    <property type="protein sequence ID" value="ODQ49198.1"/>
    <property type="molecule type" value="Genomic_DNA"/>
</dbReference>
<dbReference type="OrthoDB" id="3784at2759"/>
<evidence type="ECO:0000256" key="2">
    <source>
        <dbReference type="ARBA" id="ARBA00004922"/>
    </source>
</evidence>
<keyword evidence="10" id="KW-0735">Signal-anchor</keyword>
<dbReference type="CDD" id="cd02557">
    <property type="entry name" value="PseudoU_synth_ScRIB2"/>
    <property type="match status" value="1"/>
</dbReference>
<feature type="compositionally biased region" description="Basic and acidic residues" evidence="15">
    <location>
        <begin position="214"/>
        <end position="240"/>
    </location>
</feature>
<evidence type="ECO:0000259" key="18">
    <source>
        <dbReference type="Pfam" id="PF02940"/>
    </source>
</evidence>
<dbReference type="InterPro" id="IPR001173">
    <property type="entry name" value="Glyco_trans_2-like"/>
</dbReference>
<comment type="catalytic activity">
    <reaction evidence="14">
        <text>a 5'-end triphospho-ribonucleoside in mRNA + H2O = a 5'-end diphospho-ribonucleoside in mRNA + phosphate + H(+)</text>
        <dbReference type="Rhea" id="RHEA:67004"/>
        <dbReference type="Rhea" id="RHEA-COMP:17164"/>
        <dbReference type="Rhea" id="RHEA-COMP:17165"/>
        <dbReference type="ChEBI" id="CHEBI:15377"/>
        <dbReference type="ChEBI" id="CHEBI:15378"/>
        <dbReference type="ChEBI" id="CHEBI:43474"/>
        <dbReference type="ChEBI" id="CHEBI:167616"/>
        <dbReference type="ChEBI" id="CHEBI:167618"/>
        <dbReference type="EC" id="3.6.1.74"/>
    </reaction>
    <physiologicalReaction direction="left-to-right" evidence="14">
        <dbReference type="Rhea" id="RHEA:67005"/>
    </physiologicalReaction>
</comment>
<feature type="region of interest" description="Disordered" evidence="15">
    <location>
        <begin position="1"/>
        <end position="240"/>
    </location>
</feature>
<organism evidence="19 20">
    <name type="scientific">Pichia membranifaciens NRRL Y-2026</name>
    <dbReference type="NCBI Taxonomy" id="763406"/>
    <lineage>
        <taxon>Eukaryota</taxon>
        <taxon>Fungi</taxon>
        <taxon>Dikarya</taxon>
        <taxon>Ascomycota</taxon>
        <taxon>Saccharomycotina</taxon>
        <taxon>Pichiomycetes</taxon>
        <taxon>Pichiales</taxon>
        <taxon>Pichiaceae</taxon>
        <taxon>Pichia</taxon>
    </lineage>
</organism>
<evidence type="ECO:0000259" key="16">
    <source>
        <dbReference type="Pfam" id="PF00535"/>
    </source>
</evidence>
<dbReference type="Gene3D" id="3.30.2350.10">
    <property type="entry name" value="Pseudouridine synthase"/>
    <property type="match status" value="1"/>
</dbReference>
<dbReference type="InterPro" id="IPR037009">
    <property type="entry name" value="mRNA_triPase_Cet1_sf"/>
</dbReference>
<dbReference type="STRING" id="763406.A0A1E3NU44"/>
<dbReference type="GO" id="GO:0001522">
    <property type="term" value="P:pseudouridine synthesis"/>
    <property type="evidence" value="ECO:0007669"/>
    <property type="project" value="InterPro"/>
</dbReference>
<keyword evidence="20" id="KW-1185">Reference proteome</keyword>
<dbReference type="CDD" id="cd07470">
    <property type="entry name" value="CYTH-like_mRNA_RTPase"/>
    <property type="match status" value="1"/>
</dbReference>
<dbReference type="SUPFAM" id="SSF53448">
    <property type="entry name" value="Nucleotide-diphospho-sugar transferases"/>
    <property type="match status" value="1"/>
</dbReference>
<evidence type="ECO:0000313" key="19">
    <source>
        <dbReference type="EMBL" id="ODQ49198.1"/>
    </source>
</evidence>
<dbReference type="GO" id="GO:0004581">
    <property type="term" value="F:dolichyl-phosphate beta-glucosyltransferase activity"/>
    <property type="evidence" value="ECO:0007669"/>
    <property type="project" value="UniProtKB-EC"/>
</dbReference>
<feature type="compositionally biased region" description="Polar residues" evidence="15">
    <location>
        <begin position="16"/>
        <end position="42"/>
    </location>
</feature>